<comment type="similarity">
    <text evidence="2 7">Belongs to the cytochrome P450 family.</text>
</comment>
<dbReference type="GO" id="GO:0006629">
    <property type="term" value="P:lipid metabolic process"/>
    <property type="evidence" value="ECO:0007669"/>
    <property type="project" value="UniProtKB-ARBA"/>
</dbReference>
<keyword evidence="5 6" id="KW-0408">Iron</keyword>
<keyword evidence="9" id="KW-0418">Kinase</keyword>
<feature type="chain" id="PRO_5040439308" evidence="8">
    <location>
        <begin position="26"/>
        <end position="481"/>
    </location>
</feature>
<dbReference type="SUPFAM" id="SSF48264">
    <property type="entry name" value="Cytochrome P450"/>
    <property type="match status" value="1"/>
</dbReference>
<proteinExistence type="inferred from homology"/>
<keyword evidence="6 7" id="KW-0349">Heme</keyword>
<evidence type="ECO:0000256" key="7">
    <source>
        <dbReference type="RuleBase" id="RU000461"/>
    </source>
</evidence>
<comment type="caution">
    <text evidence="9">The sequence shown here is derived from an EMBL/GenBank/DDBJ whole genome shotgun (WGS) entry which is preliminary data.</text>
</comment>
<evidence type="ECO:0000256" key="1">
    <source>
        <dbReference type="ARBA" id="ARBA00001971"/>
    </source>
</evidence>
<dbReference type="OrthoDB" id="1470350at2759"/>
<evidence type="ECO:0000256" key="5">
    <source>
        <dbReference type="ARBA" id="ARBA00023004"/>
    </source>
</evidence>
<feature type="signal peptide" evidence="8">
    <location>
        <begin position="1"/>
        <end position="25"/>
    </location>
</feature>
<dbReference type="InterPro" id="IPR017972">
    <property type="entry name" value="Cyt_P450_CS"/>
</dbReference>
<dbReference type="InterPro" id="IPR001128">
    <property type="entry name" value="Cyt_P450"/>
</dbReference>
<gene>
    <name evidence="9" type="primary">ALK2_2</name>
    <name evidence="9" type="ORF">BGZ97_009369</name>
</gene>
<dbReference type="Pfam" id="PF00067">
    <property type="entry name" value="p450"/>
    <property type="match status" value="1"/>
</dbReference>
<keyword evidence="8" id="KW-0732">Signal</keyword>
<keyword evidence="9" id="KW-0808">Transferase</keyword>
<keyword evidence="7" id="KW-0503">Monooxygenase</keyword>
<dbReference type="AlphaFoldDB" id="A0A9P6R7W1"/>
<evidence type="ECO:0000313" key="10">
    <source>
        <dbReference type="Proteomes" id="UP000823405"/>
    </source>
</evidence>
<evidence type="ECO:0000256" key="8">
    <source>
        <dbReference type="SAM" id="SignalP"/>
    </source>
</evidence>
<dbReference type="GO" id="GO:0020037">
    <property type="term" value="F:heme binding"/>
    <property type="evidence" value="ECO:0007669"/>
    <property type="project" value="InterPro"/>
</dbReference>
<evidence type="ECO:0000313" key="9">
    <source>
        <dbReference type="EMBL" id="KAG0314346.1"/>
    </source>
</evidence>
<keyword evidence="4 7" id="KW-0560">Oxidoreductase</keyword>
<evidence type="ECO:0000256" key="2">
    <source>
        <dbReference type="ARBA" id="ARBA00010617"/>
    </source>
</evidence>
<dbReference type="InterPro" id="IPR002403">
    <property type="entry name" value="Cyt_P450_E_grp-IV"/>
</dbReference>
<organism evidence="9 10">
    <name type="scientific">Linnemannia gamsii</name>
    <dbReference type="NCBI Taxonomy" id="64522"/>
    <lineage>
        <taxon>Eukaryota</taxon>
        <taxon>Fungi</taxon>
        <taxon>Fungi incertae sedis</taxon>
        <taxon>Mucoromycota</taxon>
        <taxon>Mortierellomycotina</taxon>
        <taxon>Mortierellomycetes</taxon>
        <taxon>Mortierellales</taxon>
        <taxon>Mortierellaceae</taxon>
        <taxon>Linnemannia</taxon>
    </lineage>
</organism>
<dbReference type="GO" id="GO:0005506">
    <property type="term" value="F:iron ion binding"/>
    <property type="evidence" value="ECO:0007669"/>
    <property type="project" value="InterPro"/>
</dbReference>
<dbReference type="GO" id="GO:0016705">
    <property type="term" value="F:oxidoreductase activity, acting on paired donors, with incorporation or reduction of molecular oxygen"/>
    <property type="evidence" value="ECO:0007669"/>
    <property type="project" value="InterPro"/>
</dbReference>
<dbReference type="GO" id="GO:0016301">
    <property type="term" value="F:kinase activity"/>
    <property type="evidence" value="ECO:0007669"/>
    <property type="project" value="UniProtKB-KW"/>
</dbReference>
<reference evidence="9" key="1">
    <citation type="journal article" date="2020" name="Fungal Divers.">
        <title>Resolving the Mortierellaceae phylogeny through synthesis of multi-gene phylogenetics and phylogenomics.</title>
        <authorList>
            <person name="Vandepol N."/>
            <person name="Liber J."/>
            <person name="Desiro A."/>
            <person name="Na H."/>
            <person name="Kennedy M."/>
            <person name="Barry K."/>
            <person name="Grigoriev I.V."/>
            <person name="Miller A.N."/>
            <person name="O'Donnell K."/>
            <person name="Stajich J.E."/>
            <person name="Bonito G."/>
        </authorList>
    </citation>
    <scope>NUCLEOTIDE SEQUENCE</scope>
    <source>
        <strain evidence="9">NVP60</strain>
    </source>
</reference>
<dbReference type="Proteomes" id="UP000823405">
    <property type="component" value="Unassembled WGS sequence"/>
</dbReference>
<dbReference type="InterPro" id="IPR036396">
    <property type="entry name" value="Cyt_P450_sf"/>
</dbReference>
<evidence type="ECO:0000256" key="3">
    <source>
        <dbReference type="ARBA" id="ARBA00022723"/>
    </source>
</evidence>
<dbReference type="EMBL" id="JAAAIN010000449">
    <property type="protein sequence ID" value="KAG0314346.1"/>
    <property type="molecule type" value="Genomic_DNA"/>
</dbReference>
<feature type="binding site" description="axial binding residue" evidence="6">
    <location>
        <position position="427"/>
    </location>
    <ligand>
        <name>heme</name>
        <dbReference type="ChEBI" id="CHEBI:30413"/>
    </ligand>
    <ligandPart>
        <name>Fe</name>
        <dbReference type="ChEBI" id="CHEBI:18248"/>
    </ligandPart>
</feature>
<accession>A0A9P6R7W1</accession>
<evidence type="ECO:0000256" key="6">
    <source>
        <dbReference type="PIRSR" id="PIRSR602403-1"/>
    </source>
</evidence>
<evidence type="ECO:0000256" key="4">
    <source>
        <dbReference type="ARBA" id="ARBA00023002"/>
    </source>
</evidence>
<protein>
    <submittedName>
        <fullName evidence="9">Protein kinase alk2</fullName>
    </submittedName>
</protein>
<dbReference type="PANTHER" id="PTHR24296">
    <property type="entry name" value="CYTOCHROME P450"/>
    <property type="match status" value="1"/>
</dbReference>
<comment type="cofactor">
    <cofactor evidence="1 6">
        <name>heme</name>
        <dbReference type="ChEBI" id="CHEBI:30413"/>
    </cofactor>
</comment>
<dbReference type="PRINTS" id="PR00465">
    <property type="entry name" value="EP450IV"/>
</dbReference>
<name>A0A9P6R7W1_9FUNG</name>
<keyword evidence="3 6" id="KW-0479">Metal-binding</keyword>
<dbReference type="PROSITE" id="PS00086">
    <property type="entry name" value="CYTOCHROME_P450"/>
    <property type="match status" value="1"/>
</dbReference>
<dbReference type="Gene3D" id="1.10.630.10">
    <property type="entry name" value="Cytochrome P450"/>
    <property type="match status" value="1"/>
</dbReference>
<sequence length="481" mass="54200">MALLHYFHLIYLNTLAVSASTSTHANKLKLITAIIALLTYKYRSHAVGARRRNDLKEPKGAVPFLGHTLLMASIPGTELLDAFFLKNYRELGPVWSISLPGIGRMIQGDTPEMVEHVNKANFAAAKAIREHSNEGLNREVQKILDYFDKAAASGSEVDFHELMHAFSLDAFGSWTFGESFGCLENMGRKVPFAEALNELLEISSGRLVDPIWRLRESISPVGTNVRQNKAVMRQHIHRIIAKHREQDWSDPNKKSNLLMMYMEAKGVDGQPYSDELLVDTMMTLLVAGRDTTSEAMSWMIYLLHREEADPSILKMVLAEIDDVLGDNPPTHETHKKLKFVEACLYETLRLFPTLPRNLRRCIKDDILPDGTKIYAGDYFTWSYYAMGRSERIWGSEVETFKPSRWLAGERSASMNKFNPFHLGPRQCIGQGFAIVQAVTTVALMLKNFEVTLVEPGKLPVYGVGITLPMACGLPIRVARRT</sequence>
<keyword evidence="10" id="KW-1185">Reference proteome</keyword>
<dbReference type="GO" id="GO:0004497">
    <property type="term" value="F:monooxygenase activity"/>
    <property type="evidence" value="ECO:0007669"/>
    <property type="project" value="UniProtKB-KW"/>
</dbReference>
<dbReference type="PRINTS" id="PR00385">
    <property type="entry name" value="P450"/>
</dbReference>